<protein>
    <submittedName>
        <fullName evidence="2">SWIM-type domain-containing protein</fullName>
    </submittedName>
</protein>
<accession>A0AC35FWH7</accession>
<proteinExistence type="predicted"/>
<organism evidence="1 2">
    <name type="scientific">Panagrolaimus sp. PS1159</name>
    <dbReference type="NCBI Taxonomy" id="55785"/>
    <lineage>
        <taxon>Eukaryota</taxon>
        <taxon>Metazoa</taxon>
        <taxon>Ecdysozoa</taxon>
        <taxon>Nematoda</taxon>
        <taxon>Chromadorea</taxon>
        <taxon>Rhabditida</taxon>
        <taxon>Tylenchina</taxon>
        <taxon>Panagrolaimomorpha</taxon>
        <taxon>Panagrolaimoidea</taxon>
        <taxon>Panagrolaimidae</taxon>
        <taxon>Panagrolaimus</taxon>
    </lineage>
</organism>
<name>A0AC35FWH7_9BILA</name>
<reference evidence="2" key="1">
    <citation type="submission" date="2022-11" db="UniProtKB">
        <authorList>
            <consortium name="WormBaseParasite"/>
        </authorList>
    </citation>
    <scope>IDENTIFICATION</scope>
</reference>
<dbReference type="Proteomes" id="UP000887580">
    <property type="component" value="Unplaced"/>
</dbReference>
<sequence length="1749" mass="200368">MYDDPGNDDLIELSSSEDIFEDTDQSSNAESEQSCSTLKYWQEWQPKGYHIIKKLQQPTSNVPLRLDVISGFITAKSLSFDQLEAHYQSIVHENEVKKQLNDLSLDGEIKIQYLEDIVGKKSTKSIPEDIFKLIIGHSFPQDVKDIQLYSCLANGTTTLFEGGEQIYNNNLVKNVIQIGYLVNATVDRCYLDEIKPKTNQKSTLNEVCYYGNTTTFHVTICVDRQRITSTKCTCGQSTWCHHVVATCLYRIYKKDIVEYRVTMFDSVNDLNKEQLKKLFQLCMNALPIHFITTGQKYIDELRDPRSEASMLKGAPDPTDGGHQAIPIWSLNERSIHHKITAILIKFIKPKNGYTTCDIQMLNNEPQPPVACEYKIRQAVLKAKQPTALWNFFGIVYEMFNRQDENATHLLHMITADCIAFDQIIFWWYQAKLLESGKWHMQLSPSKNNRALQPNCFIQMLYQAAALFDEIVRLWKIAALNPKLNSYEKERLTWLLQFYHKQAVHKIWYSINKADPHHQMKMMVNSEGNFLTTRTASFTPDFFPGFYSALEACQVDFHSFELKCVPSTATCFPQTSDYIDVCPNIPLLEKPKKNFFYEIKNLSVTTAILWDVPKFEDSTSKRQKSKKKKRRSKNSHANRQTASNQNSGSGSAGTVEYSGGEDSLHDEYADNNQSGSAGTIEYSGGEDSLHDEYVDNNQRKEKHELEVDEFFALTHSDRELFHVRFDACDSLSHHGYPAEAAYMALKLAKDMLQNIPNCLYDGMAYENKPIECTSAADESSSSTGAKRNKRAMFSGVLLVRPIESCPQKVEVQLPRQAPLSSTKIAVEFLERAYRLIRILLNGFGENEKYEVNDQIITVQEAHKVALEIGTSALSLQRLAAPTHQLEVCLNYLEGEILEALRTVKLTNDDTHYLRKIAMSTINRCRQINTEIVPPTMLALFIVEALTMNGKLVKQYGESLQRDASDNELGYQVALSCLDMKLSYVEEDYPMLFECFRKQRRTLAFALIVQFKDDISGLGIVLDKLLDPSTHRMYDDHESNAAYFLERDPVYREHTVEGQRPVYPWRKKEKKSDGTEGIEQIKNESKHNVNNVPSGSIPPSNSRNPKNIPSLLDSIRPANRTCQPQVTPHATEALAHFYTDLATEIHQEAGGNNNNIMFNNNNFGNINAMVRIHRNLYMCSFLIGMYAVGVHNLTVRNWNNRSHFGYNVGRLHNQALEIGKQALEHVRRTWPRHFTATEVASLADKASHRPDQEIIHQGALLALSSLHKAHLLTPNEVDHRLRQCREVDLEIAEEACVVLEKIGNEQPGFCSRALFQVARYWHEIYESKEGGATAFLPQRDMQAHQAQYQLLRNGCEQYQRYAQPYMYYSQQQQMHNISQYPAPLHPSHSAPNLLPQNQVPYPYNLDQSYSYYQGNPPPAMPTYNPYYPQRNAQVCRSQRSMPTPNQPSCSNPINALPPSVPYNTNYQNTHRNSQDYMRPIPVGDKRLILLLNAYRVGILAIKSQRIAENDKKAWSDSISAPHYEDDLVWLLEICKLLGTPYVDSFFEHVASFVTSPTVLFRFVLESKKFFGTNHGYQMNSSHAFVEQLPLPISMVMHQMPPHPFGLYSSGTGPCNTPGSGNTSPSCINPQQNLFIKATVQPIHNEIKHIRYIMGSEAEYTIRLTQKCIEMFYYAVYHRLNFTKLHDADANSLRSLLTEARKAFLLIPDGINRFEGFIRHWKNQKHSKKRANEIRMKEIFDEFLNFKDMDMY</sequence>
<dbReference type="WBParaSite" id="PS1159_v2.g21596.t2">
    <property type="protein sequence ID" value="PS1159_v2.g21596.t2"/>
    <property type="gene ID" value="PS1159_v2.g21596"/>
</dbReference>
<evidence type="ECO:0000313" key="1">
    <source>
        <dbReference type="Proteomes" id="UP000887580"/>
    </source>
</evidence>
<evidence type="ECO:0000313" key="2">
    <source>
        <dbReference type="WBParaSite" id="PS1159_v2.g21596.t2"/>
    </source>
</evidence>